<name>A0ABU3TDX6_9BACT</name>
<evidence type="ECO:0000256" key="1">
    <source>
        <dbReference type="SAM" id="Phobius"/>
    </source>
</evidence>
<reference evidence="2 3" key="1">
    <citation type="submission" date="2023-10" db="EMBL/GenBank/DDBJ databases">
        <title>Hymenobacter endophyticus sp. nov., an isolate from the leaf tissues of wheat.</title>
        <authorList>
            <person name="Dai Y."/>
        </authorList>
    </citation>
    <scope>NUCLEOTIDE SEQUENCE [LARGE SCALE GENOMIC DNA]</scope>
    <source>
        <strain evidence="2 3">ZK17L-C2</strain>
    </source>
</reference>
<evidence type="ECO:0000313" key="2">
    <source>
        <dbReference type="EMBL" id="MDU0369574.1"/>
    </source>
</evidence>
<accession>A0ABU3TDX6</accession>
<dbReference type="EMBL" id="JAWDJT010000002">
    <property type="protein sequence ID" value="MDU0369574.1"/>
    <property type="molecule type" value="Genomic_DNA"/>
</dbReference>
<dbReference type="RefSeq" id="WP_315997066.1">
    <property type="nucleotide sequence ID" value="NZ_JAWDJT010000002.1"/>
</dbReference>
<keyword evidence="1" id="KW-1133">Transmembrane helix</keyword>
<proteinExistence type="predicted"/>
<comment type="caution">
    <text evidence="2">The sequence shown here is derived from an EMBL/GenBank/DDBJ whole genome shotgun (WGS) entry which is preliminary data.</text>
</comment>
<organism evidence="2 3">
    <name type="scientific">Hymenobacter endophyticus</name>
    <dbReference type="NCBI Taxonomy" id="3076335"/>
    <lineage>
        <taxon>Bacteria</taxon>
        <taxon>Pseudomonadati</taxon>
        <taxon>Bacteroidota</taxon>
        <taxon>Cytophagia</taxon>
        <taxon>Cytophagales</taxon>
        <taxon>Hymenobacteraceae</taxon>
        <taxon>Hymenobacter</taxon>
    </lineage>
</organism>
<gene>
    <name evidence="2" type="ORF">ROI90_04135</name>
</gene>
<keyword evidence="3" id="KW-1185">Reference proteome</keyword>
<keyword evidence="1" id="KW-0472">Membrane</keyword>
<protein>
    <submittedName>
        <fullName evidence="2">Uncharacterized protein</fullName>
    </submittedName>
</protein>
<sequence>MKKLFGLLLIVVAILSVFRYPNLGRDMAETAGAMLVFALLVFFGYRLMTSKSA</sequence>
<feature type="transmembrane region" description="Helical" evidence="1">
    <location>
        <begin position="29"/>
        <end position="48"/>
    </location>
</feature>
<dbReference type="Proteomes" id="UP001250698">
    <property type="component" value="Unassembled WGS sequence"/>
</dbReference>
<keyword evidence="1" id="KW-0812">Transmembrane</keyword>
<evidence type="ECO:0000313" key="3">
    <source>
        <dbReference type="Proteomes" id="UP001250698"/>
    </source>
</evidence>